<dbReference type="AlphaFoldDB" id="A0A165FNU7"/>
<sequence length="652" mass="71897">MRAKANNGMEARSHIVLKDITPVNKNVAKPSSIPRNTASAKEGLSDSVRLRMQECERERERLRAMQRDEEKKNVTEPESQRRERQIRRPEDNLLLQELFVRDEDEHVQAELVGAGDQSQQDSREIKGAQSLEYDADRAASTTCEDGLSTIGAVESAEGPGTSLSDKSTRDSSLSLLKQSLKLSLRRAIAPSKASMKALRLRDATSCLPSQPDNEVYSSLSNMRDAPKFAQSASTSHLDRMTSWIRSVEKVVEDARQKFAVYPNNAVPLLSLPIAPTSRRTSITRSAPLLRTPRNIPAVNTIFIHQQHEVHTTPLEQPSPTTASFCERANSVSVVYSTNDRCSTPPTSLPNSPCSIVAYQNDDLPESVPGRRRVASENLMSRPAFAGIHLDAYSDSLSKRRERSRSQNDLAAPITPVSKLELEIEKLATNPRPRRLSEVVDRNVFIASSSKAILQNSDTPHHVDSSNSLHPPATFRTDAANGHDDENPECSHASTVEERQPYHTWSIKDTSSPISRQSQQLVSPDATSKLTTPPPHSSGRCWGSGSAEHSISTMYPSNRNSVNLDTPGKKVAIMMRKAFKAITLGKSGVGMSAPTLPSDSDCFHTLSAHACYRCRGLVLFNAVCVLDCLDSPVLMLLSLRIRFPFTYKNDGRG</sequence>
<gene>
    <name evidence="2" type="ORF">LAESUDRAFT_545485</name>
</gene>
<dbReference type="EMBL" id="KV427612">
    <property type="protein sequence ID" value="KZT09251.1"/>
    <property type="molecule type" value="Genomic_DNA"/>
</dbReference>
<dbReference type="OrthoDB" id="2804179at2759"/>
<organism evidence="2 3">
    <name type="scientific">Laetiporus sulphureus 93-53</name>
    <dbReference type="NCBI Taxonomy" id="1314785"/>
    <lineage>
        <taxon>Eukaryota</taxon>
        <taxon>Fungi</taxon>
        <taxon>Dikarya</taxon>
        <taxon>Basidiomycota</taxon>
        <taxon>Agaricomycotina</taxon>
        <taxon>Agaricomycetes</taxon>
        <taxon>Polyporales</taxon>
        <taxon>Laetiporus</taxon>
    </lineage>
</organism>
<evidence type="ECO:0000256" key="1">
    <source>
        <dbReference type="SAM" id="MobiDB-lite"/>
    </source>
</evidence>
<keyword evidence="3" id="KW-1185">Reference proteome</keyword>
<evidence type="ECO:0000313" key="2">
    <source>
        <dbReference type="EMBL" id="KZT09251.1"/>
    </source>
</evidence>
<dbReference type="RefSeq" id="XP_040766991.1">
    <property type="nucleotide sequence ID" value="XM_040902880.1"/>
</dbReference>
<feature type="region of interest" description="Disordered" evidence="1">
    <location>
        <begin position="26"/>
        <end position="88"/>
    </location>
</feature>
<feature type="compositionally biased region" description="Polar residues" evidence="1">
    <location>
        <begin position="506"/>
        <end position="530"/>
    </location>
</feature>
<accession>A0A165FNU7</accession>
<evidence type="ECO:0000313" key="3">
    <source>
        <dbReference type="Proteomes" id="UP000076871"/>
    </source>
</evidence>
<feature type="region of interest" description="Disordered" evidence="1">
    <location>
        <begin position="455"/>
        <end position="543"/>
    </location>
</feature>
<protein>
    <submittedName>
        <fullName evidence="2">Uncharacterized protein</fullName>
    </submittedName>
</protein>
<dbReference type="InParanoid" id="A0A165FNU7"/>
<reference evidence="2 3" key="1">
    <citation type="journal article" date="2016" name="Mol. Biol. Evol.">
        <title>Comparative Genomics of Early-Diverging Mushroom-Forming Fungi Provides Insights into the Origins of Lignocellulose Decay Capabilities.</title>
        <authorList>
            <person name="Nagy L.G."/>
            <person name="Riley R."/>
            <person name="Tritt A."/>
            <person name="Adam C."/>
            <person name="Daum C."/>
            <person name="Floudas D."/>
            <person name="Sun H."/>
            <person name="Yadav J.S."/>
            <person name="Pangilinan J."/>
            <person name="Larsson K.H."/>
            <person name="Matsuura K."/>
            <person name="Barry K."/>
            <person name="Labutti K."/>
            <person name="Kuo R."/>
            <person name="Ohm R.A."/>
            <person name="Bhattacharya S.S."/>
            <person name="Shirouzu T."/>
            <person name="Yoshinaga Y."/>
            <person name="Martin F.M."/>
            <person name="Grigoriev I.V."/>
            <person name="Hibbett D.S."/>
        </authorList>
    </citation>
    <scope>NUCLEOTIDE SEQUENCE [LARGE SCALE GENOMIC DNA]</scope>
    <source>
        <strain evidence="2 3">93-53</strain>
    </source>
</reference>
<dbReference type="Proteomes" id="UP000076871">
    <property type="component" value="Unassembled WGS sequence"/>
</dbReference>
<dbReference type="STRING" id="1314785.A0A165FNU7"/>
<name>A0A165FNU7_9APHY</name>
<feature type="compositionally biased region" description="Basic and acidic residues" evidence="1">
    <location>
        <begin position="48"/>
        <end position="88"/>
    </location>
</feature>
<proteinExistence type="predicted"/>
<dbReference type="GeneID" id="63819911"/>